<reference evidence="2 3" key="1">
    <citation type="journal article" date="2018" name="Genome Biol. Evol.">
        <title>Multiple Roots of Fruiting Body Formation in Amoebozoa.</title>
        <authorList>
            <person name="Hillmann F."/>
            <person name="Forbes G."/>
            <person name="Novohradska S."/>
            <person name="Ferling I."/>
            <person name="Riege K."/>
            <person name="Groth M."/>
            <person name="Westermann M."/>
            <person name="Marz M."/>
            <person name="Spaller T."/>
            <person name="Winckler T."/>
            <person name="Schaap P."/>
            <person name="Glockner G."/>
        </authorList>
    </citation>
    <scope>NUCLEOTIDE SEQUENCE [LARGE SCALE GENOMIC DNA]</scope>
    <source>
        <strain evidence="2 3">Jena</strain>
    </source>
</reference>
<evidence type="ECO:0000313" key="3">
    <source>
        <dbReference type="Proteomes" id="UP000241769"/>
    </source>
</evidence>
<organism evidence="2 3">
    <name type="scientific">Planoprotostelium fungivorum</name>
    <dbReference type="NCBI Taxonomy" id="1890364"/>
    <lineage>
        <taxon>Eukaryota</taxon>
        <taxon>Amoebozoa</taxon>
        <taxon>Evosea</taxon>
        <taxon>Variosea</taxon>
        <taxon>Cavosteliida</taxon>
        <taxon>Cavosteliaceae</taxon>
        <taxon>Planoprotostelium</taxon>
    </lineage>
</organism>
<comment type="caution">
    <text evidence="2">The sequence shown here is derived from an EMBL/GenBank/DDBJ whole genome shotgun (WGS) entry which is preliminary data.</text>
</comment>
<feature type="compositionally biased region" description="Basic and acidic residues" evidence="1">
    <location>
        <begin position="12"/>
        <end position="25"/>
    </location>
</feature>
<dbReference type="AlphaFoldDB" id="A0A2P6MW53"/>
<evidence type="ECO:0000313" key="2">
    <source>
        <dbReference type="EMBL" id="PRP75923.1"/>
    </source>
</evidence>
<sequence>MWHNTKVLTQVEGEKDASDGSKGGEDNTDEASVERTFSESIMNGRSDIQFHQFACIFVPPGGQALEETTRPSYVQPHLVTQRLCGFSCAAIKGHTETVRFLLSDPRVDPSARDNEAFRGAATEGHTEAVQLLLSDARVERKRREQYMQYKTSIKAKTKRKIESTSATKVAKRASDAIDR</sequence>
<proteinExistence type="predicted"/>
<keyword evidence="3" id="KW-1185">Reference proteome</keyword>
<dbReference type="InterPro" id="IPR036770">
    <property type="entry name" value="Ankyrin_rpt-contain_sf"/>
</dbReference>
<dbReference type="InterPro" id="IPR002110">
    <property type="entry name" value="Ankyrin_rpt"/>
</dbReference>
<dbReference type="Proteomes" id="UP000241769">
    <property type="component" value="Unassembled WGS sequence"/>
</dbReference>
<dbReference type="SUPFAM" id="SSF48403">
    <property type="entry name" value="Ankyrin repeat"/>
    <property type="match status" value="1"/>
</dbReference>
<accession>A0A2P6MW53</accession>
<feature type="region of interest" description="Disordered" evidence="1">
    <location>
        <begin position="160"/>
        <end position="179"/>
    </location>
</feature>
<dbReference type="EMBL" id="MDYQ01000354">
    <property type="protein sequence ID" value="PRP75923.1"/>
    <property type="molecule type" value="Genomic_DNA"/>
</dbReference>
<name>A0A2P6MW53_9EUKA</name>
<evidence type="ECO:0008006" key="4">
    <source>
        <dbReference type="Google" id="ProtNLM"/>
    </source>
</evidence>
<protein>
    <recommendedName>
        <fullName evidence="4">Ankyrin repeat protein</fullName>
    </recommendedName>
</protein>
<gene>
    <name evidence="2" type="ORF">PROFUN_15447</name>
</gene>
<dbReference type="Pfam" id="PF13637">
    <property type="entry name" value="Ank_4"/>
    <property type="match status" value="1"/>
</dbReference>
<dbReference type="Gene3D" id="1.25.40.20">
    <property type="entry name" value="Ankyrin repeat-containing domain"/>
    <property type="match status" value="1"/>
</dbReference>
<dbReference type="InParanoid" id="A0A2P6MW53"/>
<feature type="region of interest" description="Disordered" evidence="1">
    <location>
        <begin position="1"/>
        <end position="34"/>
    </location>
</feature>
<evidence type="ECO:0000256" key="1">
    <source>
        <dbReference type="SAM" id="MobiDB-lite"/>
    </source>
</evidence>